<name>A0A5B7ZW77_9BACT</name>
<dbReference type="OrthoDB" id="9785257at2"/>
<dbReference type="Pfam" id="PF16490">
    <property type="entry name" value="Oxidoreduct_C"/>
    <property type="match status" value="1"/>
</dbReference>
<reference evidence="5 6" key="1">
    <citation type="submission" date="2019-06" db="EMBL/GenBank/DDBJ databases">
        <authorList>
            <person name="Srinivasan S."/>
        </authorList>
    </citation>
    <scope>NUCLEOTIDE SEQUENCE [LARGE SCALE GENOMIC DNA]</scope>
    <source>
        <strain evidence="5 6">17J68-5</strain>
    </source>
</reference>
<dbReference type="PANTHER" id="PTHR43818">
    <property type="entry name" value="BCDNA.GH03377"/>
    <property type="match status" value="1"/>
</dbReference>
<keyword evidence="6" id="KW-1185">Reference proteome</keyword>
<sequence>MKTIRLALPFIFLTTLSCLGQTTNKPSAAVRLVTLDPGHFHAALVQKSMYPTVDPTVHVYAPAGPDVQLHLDRITAYNTRADNPTHWQEQVYTGPDFFQKMLAEKAGNVVVIAGNNQKKTEYIAESLKAGFNVLADKPMAINSQEFKTLESAFATARQRNLLLYDIMTERFEITTVLQKALSQLPQVFGTLEKGTPDNPAVVKESVHYFYKYVSGNVLTRPPWFMDVRQEGEGIVDVTTHLVDLVQWECFPEKALDYKKDIQVLSAKRWPTDMSLSQFKTITQLPAFPAYLKPDLANDSLLKVYSNGSIVYRLLGVHAKVSAIWAYKAPEGAGDTHYSMLRGTKANLVVRQGAAQHYQTALYVEPRTNNAAYEKTLREAVQPIQAKYPGVALKKSDKGWEVLIPDSYREGHESHFARVTQQFLEYLQQRNMPQWEVPNMLAKYYTTTKGLEMALQSPNK</sequence>
<dbReference type="GO" id="GO:0000166">
    <property type="term" value="F:nucleotide binding"/>
    <property type="evidence" value="ECO:0007669"/>
    <property type="project" value="InterPro"/>
</dbReference>
<protein>
    <submittedName>
        <fullName evidence="5">Oxidoreductase</fullName>
    </submittedName>
</protein>
<dbReference type="InterPro" id="IPR000683">
    <property type="entry name" value="Gfo/Idh/MocA-like_OxRdtase_N"/>
</dbReference>
<feature type="signal peptide" evidence="2">
    <location>
        <begin position="1"/>
        <end position="20"/>
    </location>
</feature>
<dbReference type="KEGG" id="hyj:FHG12_03495"/>
<evidence type="ECO:0000256" key="1">
    <source>
        <dbReference type="ARBA" id="ARBA00023002"/>
    </source>
</evidence>
<dbReference type="Pfam" id="PF01408">
    <property type="entry name" value="GFO_IDH_MocA"/>
    <property type="match status" value="1"/>
</dbReference>
<accession>A0A5B7ZW77</accession>
<dbReference type="AlphaFoldDB" id="A0A5B7ZW77"/>
<organism evidence="5 6">
    <name type="scientific">Hymenobacter jejuensis</name>
    <dbReference type="NCBI Taxonomy" id="2502781"/>
    <lineage>
        <taxon>Bacteria</taxon>
        <taxon>Pseudomonadati</taxon>
        <taxon>Bacteroidota</taxon>
        <taxon>Cytophagia</taxon>
        <taxon>Cytophagales</taxon>
        <taxon>Hymenobacteraceae</taxon>
        <taxon>Hymenobacter</taxon>
    </lineage>
</organism>
<feature type="domain" description="Gfo/Idh/MocA-like oxidoreductase N-terminal" evidence="3">
    <location>
        <begin position="92"/>
        <end position="155"/>
    </location>
</feature>
<keyword evidence="2" id="KW-0732">Signal</keyword>
<dbReference type="InterPro" id="IPR036291">
    <property type="entry name" value="NAD(P)-bd_dom_sf"/>
</dbReference>
<gene>
    <name evidence="5" type="ORF">FHG12_03495</name>
</gene>
<evidence type="ECO:0000256" key="2">
    <source>
        <dbReference type="SAM" id="SignalP"/>
    </source>
</evidence>
<proteinExistence type="predicted"/>
<dbReference type="SUPFAM" id="SSF51735">
    <property type="entry name" value="NAD(P)-binding Rossmann-fold domains"/>
    <property type="match status" value="1"/>
</dbReference>
<feature type="chain" id="PRO_5023038050" evidence="2">
    <location>
        <begin position="21"/>
        <end position="459"/>
    </location>
</feature>
<dbReference type="InterPro" id="IPR050463">
    <property type="entry name" value="Gfo/Idh/MocA_oxidrdct_glycsds"/>
</dbReference>
<evidence type="ECO:0000259" key="3">
    <source>
        <dbReference type="Pfam" id="PF01408"/>
    </source>
</evidence>
<dbReference type="GO" id="GO:0016491">
    <property type="term" value="F:oxidoreductase activity"/>
    <property type="evidence" value="ECO:0007669"/>
    <property type="project" value="UniProtKB-KW"/>
</dbReference>
<dbReference type="InterPro" id="IPR032459">
    <property type="entry name" value="Oxidoreduct_C"/>
</dbReference>
<feature type="domain" description="Putative oxidoreductase C-terminal" evidence="4">
    <location>
        <begin position="177"/>
        <end position="453"/>
    </location>
</feature>
<dbReference type="Gene3D" id="3.40.50.720">
    <property type="entry name" value="NAD(P)-binding Rossmann-like Domain"/>
    <property type="match status" value="1"/>
</dbReference>
<dbReference type="EMBL" id="CP040896">
    <property type="protein sequence ID" value="QDA59228.1"/>
    <property type="molecule type" value="Genomic_DNA"/>
</dbReference>
<evidence type="ECO:0000313" key="5">
    <source>
        <dbReference type="EMBL" id="QDA59228.1"/>
    </source>
</evidence>
<evidence type="ECO:0000259" key="4">
    <source>
        <dbReference type="Pfam" id="PF16490"/>
    </source>
</evidence>
<evidence type="ECO:0000313" key="6">
    <source>
        <dbReference type="Proteomes" id="UP000305398"/>
    </source>
</evidence>
<dbReference type="PROSITE" id="PS51257">
    <property type="entry name" value="PROKAR_LIPOPROTEIN"/>
    <property type="match status" value="1"/>
</dbReference>
<dbReference type="RefSeq" id="WP_139514324.1">
    <property type="nucleotide sequence ID" value="NZ_CP040896.1"/>
</dbReference>
<dbReference type="Proteomes" id="UP000305398">
    <property type="component" value="Chromosome"/>
</dbReference>
<keyword evidence="1" id="KW-0560">Oxidoreductase</keyword>
<dbReference type="PANTHER" id="PTHR43818:SF11">
    <property type="entry name" value="BCDNA.GH03377"/>
    <property type="match status" value="1"/>
</dbReference>